<evidence type="ECO:0000313" key="2">
    <source>
        <dbReference type="EMBL" id="CAF4360649.1"/>
    </source>
</evidence>
<dbReference type="Proteomes" id="UP000663868">
    <property type="component" value="Unassembled WGS sequence"/>
</dbReference>
<organism evidence="2 3">
    <name type="scientific">Adineta steineri</name>
    <dbReference type="NCBI Taxonomy" id="433720"/>
    <lineage>
        <taxon>Eukaryota</taxon>
        <taxon>Metazoa</taxon>
        <taxon>Spiralia</taxon>
        <taxon>Gnathifera</taxon>
        <taxon>Rotifera</taxon>
        <taxon>Eurotatoria</taxon>
        <taxon>Bdelloidea</taxon>
        <taxon>Adinetida</taxon>
        <taxon>Adinetidae</taxon>
        <taxon>Adineta</taxon>
    </lineage>
</organism>
<keyword evidence="1" id="KW-0812">Transmembrane</keyword>
<dbReference type="AlphaFoldDB" id="A0A820LQB6"/>
<comment type="caution">
    <text evidence="2">The sequence shown here is derived from an EMBL/GenBank/DDBJ whole genome shotgun (WGS) entry which is preliminary data.</text>
</comment>
<keyword evidence="1" id="KW-1133">Transmembrane helix</keyword>
<evidence type="ECO:0000313" key="3">
    <source>
        <dbReference type="Proteomes" id="UP000663868"/>
    </source>
</evidence>
<gene>
    <name evidence="2" type="ORF">KXQ929_LOCUS48794</name>
</gene>
<reference evidence="2" key="1">
    <citation type="submission" date="2021-02" db="EMBL/GenBank/DDBJ databases">
        <authorList>
            <person name="Nowell W R."/>
        </authorList>
    </citation>
    <scope>NUCLEOTIDE SEQUENCE</scope>
</reference>
<sequence length="49" mass="5395">MNSTNDTSSTGESKTSTVILFLSFSVLSSCICKMIFSKFLKNKIPIPFT</sequence>
<feature type="transmembrane region" description="Helical" evidence="1">
    <location>
        <begin position="18"/>
        <end position="36"/>
    </location>
</feature>
<protein>
    <submittedName>
        <fullName evidence="2">Uncharacterized protein</fullName>
    </submittedName>
</protein>
<accession>A0A820LQB6</accession>
<name>A0A820LQB6_9BILA</name>
<dbReference type="EMBL" id="CAJOBB010019676">
    <property type="protein sequence ID" value="CAF4360649.1"/>
    <property type="molecule type" value="Genomic_DNA"/>
</dbReference>
<evidence type="ECO:0000256" key="1">
    <source>
        <dbReference type="SAM" id="Phobius"/>
    </source>
</evidence>
<keyword evidence="1" id="KW-0472">Membrane</keyword>
<feature type="non-terminal residue" evidence="2">
    <location>
        <position position="49"/>
    </location>
</feature>
<proteinExistence type="predicted"/>